<dbReference type="PANTHER" id="PTHR13604">
    <property type="entry name" value="DC12-RELATED"/>
    <property type="match status" value="1"/>
</dbReference>
<feature type="region of interest" description="Disordered" evidence="9">
    <location>
        <begin position="195"/>
        <end position="225"/>
    </location>
</feature>
<dbReference type="AlphaFoldDB" id="A0A917NAI9"/>
<dbReference type="EC" id="3.4.-.-" evidence="8"/>
<dbReference type="PANTHER" id="PTHR13604:SF0">
    <property type="entry name" value="ABASIC SITE PROCESSING PROTEIN HMCES"/>
    <property type="match status" value="1"/>
</dbReference>
<keyword evidence="5" id="KW-0190">Covalent protein-DNA linkage</keyword>
<dbReference type="EMBL" id="BMPZ01000004">
    <property type="protein sequence ID" value="GGI82780.1"/>
    <property type="molecule type" value="Genomic_DNA"/>
</dbReference>
<keyword evidence="2 8" id="KW-0645">Protease</keyword>
<feature type="compositionally biased region" description="Polar residues" evidence="9">
    <location>
        <begin position="210"/>
        <end position="225"/>
    </location>
</feature>
<dbReference type="GO" id="GO:0106300">
    <property type="term" value="P:protein-DNA covalent cross-linking repair"/>
    <property type="evidence" value="ECO:0007669"/>
    <property type="project" value="InterPro"/>
</dbReference>
<name>A0A917NAI9_9GAMM</name>
<organism evidence="10 11">
    <name type="scientific">Shewanella gelidii</name>
    <dbReference type="NCBI Taxonomy" id="1642821"/>
    <lineage>
        <taxon>Bacteria</taxon>
        <taxon>Pseudomonadati</taxon>
        <taxon>Pseudomonadota</taxon>
        <taxon>Gammaproteobacteria</taxon>
        <taxon>Alteromonadales</taxon>
        <taxon>Shewanellaceae</taxon>
        <taxon>Shewanella</taxon>
    </lineage>
</organism>
<dbReference type="SUPFAM" id="SSF143081">
    <property type="entry name" value="BB1717-like"/>
    <property type="match status" value="1"/>
</dbReference>
<proteinExistence type="inferred from homology"/>
<evidence type="ECO:0000256" key="8">
    <source>
        <dbReference type="RuleBase" id="RU364100"/>
    </source>
</evidence>
<reference evidence="10" key="2">
    <citation type="submission" date="2020-09" db="EMBL/GenBank/DDBJ databases">
        <authorList>
            <person name="Sun Q."/>
            <person name="Ohkuma M."/>
        </authorList>
    </citation>
    <scope>NUCLEOTIDE SEQUENCE</scope>
    <source>
        <strain evidence="10">JCM 30804</strain>
    </source>
</reference>
<keyword evidence="6" id="KW-0238">DNA-binding</keyword>
<evidence type="ECO:0000313" key="11">
    <source>
        <dbReference type="Proteomes" id="UP000613743"/>
    </source>
</evidence>
<reference evidence="10" key="1">
    <citation type="journal article" date="2014" name="Int. J. Syst. Evol. Microbiol.">
        <title>Complete genome sequence of Corynebacterium casei LMG S-19264T (=DSM 44701T), isolated from a smear-ripened cheese.</title>
        <authorList>
            <consortium name="US DOE Joint Genome Institute (JGI-PGF)"/>
            <person name="Walter F."/>
            <person name="Albersmeier A."/>
            <person name="Kalinowski J."/>
            <person name="Ruckert C."/>
        </authorList>
    </citation>
    <scope>NUCLEOTIDE SEQUENCE</scope>
    <source>
        <strain evidence="10">JCM 30804</strain>
    </source>
</reference>
<dbReference type="InterPro" id="IPR036590">
    <property type="entry name" value="SRAP-like"/>
</dbReference>
<evidence type="ECO:0000256" key="6">
    <source>
        <dbReference type="ARBA" id="ARBA00023125"/>
    </source>
</evidence>
<evidence type="ECO:0000256" key="2">
    <source>
        <dbReference type="ARBA" id="ARBA00022670"/>
    </source>
</evidence>
<evidence type="ECO:0000256" key="1">
    <source>
        <dbReference type="ARBA" id="ARBA00008136"/>
    </source>
</evidence>
<comment type="caution">
    <text evidence="10">The sequence shown here is derived from an EMBL/GenBank/DDBJ whole genome shotgun (WGS) entry which is preliminary data.</text>
</comment>
<gene>
    <name evidence="10" type="ORF">GCM10009332_20080</name>
</gene>
<evidence type="ECO:0000256" key="3">
    <source>
        <dbReference type="ARBA" id="ARBA00022763"/>
    </source>
</evidence>
<dbReference type="GO" id="GO:0008233">
    <property type="term" value="F:peptidase activity"/>
    <property type="evidence" value="ECO:0007669"/>
    <property type="project" value="UniProtKB-KW"/>
</dbReference>
<keyword evidence="3" id="KW-0227">DNA damage</keyword>
<dbReference type="Gene3D" id="3.90.1680.10">
    <property type="entry name" value="SOS response associated peptidase-like"/>
    <property type="match status" value="1"/>
</dbReference>
<dbReference type="Pfam" id="PF02586">
    <property type="entry name" value="SRAP"/>
    <property type="match status" value="1"/>
</dbReference>
<protein>
    <recommendedName>
        <fullName evidence="8">Abasic site processing protein</fullName>
        <ecNumber evidence="8">3.4.-.-</ecNumber>
    </recommendedName>
</protein>
<keyword evidence="4 8" id="KW-0378">Hydrolase</keyword>
<accession>A0A917NAI9</accession>
<evidence type="ECO:0000256" key="7">
    <source>
        <dbReference type="ARBA" id="ARBA00023239"/>
    </source>
</evidence>
<comment type="similarity">
    <text evidence="1 8">Belongs to the SOS response-associated peptidase family.</text>
</comment>
<evidence type="ECO:0000256" key="4">
    <source>
        <dbReference type="ARBA" id="ARBA00022801"/>
    </source>
</evidence>
<evidence type="ECO:0000256" key="5">
    <source>
        <dbReference type="ARBA" id="ARBA00023124"/>
    </source>
</evidence>
<dbReference type="GO" id="GO:0006508">
    <property type="term" value="P:proteolysis"/>
    <property type="evidence" value="ECO:0007669"/>
    <property type="project" value="UniProtKB-KW"/>
</dbReference>
<evidence type="ECO:0000256" key="9">
    <source>
        <dbReference type="SAM" id="MobiDB-lite"/>
    </source>
</evidence>
<sequence length="225" mass="25514">MREMKVCNPAELQTGRFKMPTHDISIVREVDGVRQLQTANWWLLQDATAEGFKPSRYTSFNSRFDKLNQKGSASYLPYRHSRCVVVARGFGETQKQQGKSRYFDFIAQDCAIAFAGLFRQWQHPHTGTLMTSCSIITLPPEPNLQPYHSKASPMILPNDNQSLAAWLSPTNQSVSNFDSWLQPNLRHSFVGQEITKPSEPMPLGSPFQLGDTQIPSQSHQQGRLF</sequence>
<dbReference type="GO" id="GO:0003697">
    <property type="term" value="F:single-stranded DNA binding"/>
    <property type="evidence" value="ECO:0007669"/>
    <property type="project" value="InterPro"/>
</dbReference>
<dbReference type="Proteomes" id="UP000613743">
    <property type="component" value="Unassembled WGS sequence"/>
</dbReference>
<dbReference type="GO" id="GO:0016829">
    <property type="term" value="F:lyase activity"/>
    <property type="evidence" value="ECO:0007669"/>
    <property type="project" value="UniProtKB-KW"/>
</dbReference>
<keyword evidence="11" id="KW-1185">Reference proteome</keyword>
<dbReference type="InterPro" id="IPR003738">
    <property type="entry name" value="SRAP"/>
</dbReference>
<keyword evidence="7" id="KW-0456">Lyase</keyword>
<evidence type="ECO:0000313" key="10">
    <source>
        <dbReference type="EMBL" id="GGI82780.1"/>
    </source>
</evidence>